<dbReference type="EMBL" id="UINC01172293">
    <property type="protein sequence ID" value="SVD77299.1"/>
    <property type="molecule type" value="Genomic_DNA"/>
</dbReference>
<comment type="similarity">
    <text evidence="1">Belongs to the complex I 30 kDa subunit family.</text>
</comment>
<feature type="non-terminal residue" evidence="3">
    <location>
        <position position="117"/>
    </location>
</feature>
<feature type="domain" description="NADH:ubiquinone oxidoreductase 30kDa subunit" evidence="2">
    <location>
        <begin position="26"/>
        <end position="113"/>
    </location>
</feature>
<organism evidence="3">
    <name type="scientific">marine metagenome</name>
    <dbReference type="NCBI Taxonomy" id="408172"/>
    <lineage>
        <taxon>unclassified sequences</taxon>
        <taxon>metagenomes</taxon>
        <taxon>ecological metagenomes</taxon>
    </lineage>
</organism>
<reference evidence="3" key="1">
    <citation type="submission" date="2018-05" db="EMBL/GenBank/DDBJ databases">
        <authorList>
            <person name="Lanie J.A."/>
            <person name="Ng W.-L."/>
            <person name="Kazmierczak K.M."/>
            <person name="Andrzejewski T.M."/>
            <person name="Davidsen T.M."/>
            <person name="Wayne K.J."/>
            <person name="Tettelin H."/>
            <person name="Glass J.I."/>
            <person name="Rusch D."/>
            <person name="Podicherti R."/>
            <person name="Tsui H.-C.T."/>
            <person name="Winkler M.E."/>
        </authorList>
    </citation>
    <scope>NUCLEOTIDE SEQUENCE</scope>
</reference>
<accession>A0A382Y2N4</accession>
<sequence length="117" mass="13331">MKKLKQQLIKAFGRKSVTRSFNELTLTIDSDRVIEVCTQLRDEFNFDILIDLCGIDYLTFGESEWLEDASSSGFGRGRELQKSSKGQGNRFAVVYHLLSVSDNKRLRLKALLPDNSL</sequence>
<dbReference type="InterPro" id="IPR001268">
    <property type="entry name" value="NADH_UbQ_OxRdtase_30kDa_su"/>
</dbReference>
<dbReference type="Pfam" id="PF00329">
    <property type="entry name" value="Complex1_30kDa"/>
    <property type="match status" value="1"/>
</dbReference>
<protein>
    <recommendedName>
        <fullName evidence="2">NADH:ubiquinone oxidoreductase 30kDa subunit domain-containing protein</fullName>
    </recommendedName>
</protein>
<dbReference type="AlphaFoldDB" id="A0A382Y2N4"/>
<dbReference type="Gene3D" id="3.30.460.80">
    <property type="entry name" value="NADH:ubiquinone oxidoreductase, 30kDa subunit"/>
    <property type="match status" value="1"/>
</dbReference>
<dbReference type="InterPro" id="IPR037232">
    <property type="entry name" value="NADH_quin_OxRdtase_su_C/D-like"/>
</dbReference>
<dbReference type="GO" id="GO:0008137">
    <property type="term" value="F:NADH dehydrogenase (ubiquinone) activity"/>
    <property type="evidence" value="ECO:0007669"/>
    <property type="project" value="InterPro"/>
</dbReference>
<evidence type="ECO:0000259" key="2">
    <source>
        <dbReference type="Pfam" id="PF00329"/>
    </source>
</evidence>
<evidence type="ECO:0000313" key="3">
    <source>
        <dbReference type="EMBL" id="SVD77299.1"/>
    </source>
</evidence>
<evidence type="ECO:0000256" key="1">
    <source>
        <dbReference type="ARBA" id="ARBA00007569"/>
    </source>
</evidence>
<dbReference type="PANTHER" id="PTHR10884">
    <property type="entry name" value="NADH DEHYDROGENASE UBIQUINONE IRON-SULFUR PROTEIN 3"/>
    <property type="match status" value="1"/>
</dbReference>
<proteinExistence type="inferred from homology"/>
<dbReference type="PANTHER" id="PTHR10884:SF14">
    <property type="entry name" value="NADH DEHYDROGENASE [UBIQUINONE] IRON-SULFUR PROTEIN 3, MITOCHONDRIAL"/>
    <property type="match status" value="1"/>
</dbReference>
<gene>
    <name evidence="3" type="ORF">METZ01_LOCUS430153</name>
</gene>
<dbReference type="SUPFAM" id="SSF143243">
    <property type="entry name" value="Nqo5-like"/>
    <property type="match status" value="1"/>
</dbReference>
<feature type="non-terminal residue" evidence="3">
    <location>
        <position position="1"/>
    </location>
</feature>
<name>A0A382Y2N4_9ZZZZ</name>